<dbReference type="KEGG" id="hpel:HZS54_19680"/>
<feature type="compositionally biased region" description="Acidic residues" evidence="1">
    <location>
        <begin position="99"/>
        <end position="131"/>
    </location>
</feature>
<evidence type="ECO:0000256" key="1">
    <source>
        <dbReference type="SAM" id="MobiDB-lite"/>
    </source>
</evidence>
<dbReference type="GeneID" id="56084859"/>
<dbReference type="Proteomes" id="UP000509346">
    <property type="component" value="Chromosome"/>
</dbReference>
<organism evidence="3 4">
    <name type="scientific">Halosimplex pelagicum</name>
    <dbReference type="NCBI Taxonomy" id="869886"/>
    <lineage>
        <taxon>Archaea</taxon>
        <taxon>Methanobacteriati</taxon>
        <taxon>Methanobacteriota</taxon>
        <taxon>Stenosarchaea group</taxon>
        <taxon>Halobacteria</taxon>
        <taxon>Halobacteriales</taxon>
        <taxon>Haloarculaceae</taxon>
        <taxon>Halosimplex</taxon>
    </lineage>
</organism>
<sequence length="131" mass="13435">MIPAGLRKVAYASIALKGLFATVAPRLSARVAATMSLPGFENTGELEPTDWYVRAVRATGVGMLAAGGTALLLESRAEAAADEESAGSEFDGIDRIDTDAGDSPDGETPDVDGVDVIGDDGDDEDGDSTDE</sequence>
<dbReference type="Pfam" id="PF19701">
    <property type="entry name" value="DUF6199"/>
    <property type="match status" value="1"/>
</dbReference>
<gene>
    <name evidence="3" type="ORF">HZS54_19680</name>
</gene>
<name>A0A7D5TEA8_9EURY</name>
<protein>
    <recommendedName>
        <fullName evidence="2">DUF6199 domain-containing protein</fullName>
    </recommendedName>
</protein>
<dbReference type="RefSeq" id="WP_179918757.1">
    <property type="nucleotide sequence ID" value="NZ_CP058909.1"/>
</dbReference>
<dbReference type="EMBL" id="CP058909">
    <property type="protein sequence ID" value="QLH83715.1"/>
    <property type="molecule type" value="Genomic_DNA"/>
</dbReference>
<evidence type="ECO:0000313" key="4">
    <source>
        <dbReference type="Proteomes" id="UP000509346"/>
    </source>
</evidence>
<dbReference type="InterPro" id="IPR045679">
    <property type="entry name" value="DUF6199"/>
</dbReference>
<reference evidence="3 4" key="1">
    <citation type="submission" date="2020-07" db="EMBL/GenBank/DDBJ databases">
        <title>Halosimplex litoreum sp. nov. and Halosimplex rubrum sp. nov., isolated from different salt environments.</title>
        <authorList>
            <person name="Cui H."/>
        </authorList>
    </citation>
    <scope>NUCLEOTIDE SEQUENCE [LARGE SCALE GENOMIC DNA]</scope>
    <source>
        <strain evidence="3 4">R2</strain>
    </source>
</reference>
<feature type="domain" description="DUF6199" evidence="2">
    <location>
        <begin position="17"/>
        <end position="72"/>
    </location>
</feature>
<proteinExistence type="predicted"/>
<dbReference type="AlphaFoldDB" id="A0A7D5TEA8"/>
<accession>A0A7D5TEA8</accession>
<keyword evidence="4" id="KW-1185">Reference proteome</keyword>
<evidence type="ECO:0000313" key="3">
    <source>
        <dbReference type="EMBL" id="QLH83715.1"/>
    </source>
</evidence>
<dbReference type="OrthoDB" id="163843at2157"/>
<feature type="region of interest" description="Disordered" evidence="1">
    <location>
        <begin position="77"/>
        <end position="131"/>
    </location>
</feature>
<evidence type="ECO:0000259" key="2">
    <source>
        <dbReference type="Pfam" id="PF19701"/>
    </source>
</evidence>